<evidence type="ECO:0000313" key="3">
    <source>
        <dbReference type="Proteomes" id="UP000032871"/>
    </source>
</evidence>
<dbReference type="PANTHER" id="PTHR39569:SF1">
    <property type="entry name" value="INORGANIC TRIPHOSPHATASE"/>
    <property type="match status" value="1"/>
</dbReference>
<dbReference type="EMBL" id="AEPS01000003">
    <property type="protein sequence ID" value="EFU67914.1"/>
    <property type="molecule type" value="Genomic_DNA"/>
</dbReference>
<name>E6KWN3_9PAST</name>
<proteinExistence type="predicted"/>
<protein>
    <submittedName>
        <fullName evidence="2">Adenylate cyclase</fullName>
        <ecNumber evidence="2">4.6.1.1</ecNumber>
    </submittedName>
</protein>
<dbReference type="Pfam" id="PF01928">
    <property type="entry name" value="CYTH"/>
    <property type="match status" value="1"/>
</dbReference>
<keyword evidence="2" id="KW-0456">Lyase</keyword>
<dbReference type="GO" id="GO:0050355">
    <property type="term" value="F:inorganic triphosphate phosphatase activity"/>
    <property type="evidence" value="ECO:0007669"/>
    <property type="project" value="InterPro"/>
</dbReference>
<evidence type="ECO:0000313" key="2">
    <source>
        <dbReference type="EMBL" id="EFU67914.1"/>
    </source>
</evidence>
<dbReference type="Proteomes" id="UP000032871">
    <property type="component" value="Unassembled WGS sequence"/>
</dbReference>
<accession>E6KWN3</accession>
<keyword evidence="3" id="KW-1185">Reference proteome</keyword>
<dbReference type="Gene3D" id="2.40.320.10">
    <property type="entry name" value="Hypothetical Protein Pfu-838710-001"/>
    <property type="match status" value="1"/>
</dbReference>
<feature type="domain" description="CYTH" evidence="1">
    <location>
        <begin position="9"/>
        <end position="209"/>
    </location>
</feature>
<comment type="caution">
    <text evidence="2">The sequence shown here is derived from an EMBL/GenBank/DDBJ whole genome shotgun (WGS) entry which is preliminary data.</text>
</comment>
<dbReference type="PROSITE" id="PS51707">
    <property type="entry name" value="CYTH"/>
    <property type="match status" value="1"/>
</dbReference>
<dbReference type="PANTHER" id="PTHR39569">
    <property type="entry name" value="INORGANIC TRIPHOSPHATASE"/>
    <property type="match status" value="1"/>
</dbReference>
<dbReference type="CDD" id="cd07756">
    <property type="entry name" value="CYTH-like_Pase_CHAD"/>
    <property type="match status" value="1"/>
</dbReference>
<dbReference type="GO" id="GO:0004016">
    <property type="term" value="F:adenylate cyclase activity"/>
    <property type="evidence" value="ECO:0007669"/>
    <property type="project" value="UniProtKB-EC"/>
</dbReference>
<dbReference type="STRING" id="739.GCA_001059425_01708"/>
<dbReference type="InterPro" id="IPR023577">
    <property type="entry name" value="CYTH_domain"/>
</dbReference>
<gene>
    <name evidence="2" type="primary">cyaA</name>
    <name evidence="2" type="ORF">HMPREF9064_0577</name>
</gene>
<evidence type="ECO:0000259" key="1">
    <source>
        <dbReference type="PROSITE" id="PS51707"/>
    </source>
</evidence>
<sequence length="364" mass="41786">MILKDFIMANEIELKLAVGDIHEEQLNTLLHHFHIIEQQKAFLANTYYDTADNYFTQQKMGLRVRQQDDHYTLTLKTDGKVSGGLHVRPEYNVELPTSEPNLAALIRQHGLVLENVDEPLQPIFSTDFERQKWLVQYTPDCQIEVAFDQGNVIAGDKQQPIREIEFEVKSGELGPFFAFVADFLTHYADKVHFYSLSKAKRGYQLAQGKTTKSSEWIEQWRGFLYSEKRMPKTTEKLTALLAYEQSLVEETLALGAHFFASDFIKTVERVGAFFNLYHYYEDNKSLLEAALNEQLAANQHYAQENVLNDLTEANADVLAKLHDVIRLHSETKDNALAMNKLLDLIQTPQYAQRMLHLITLTIGG</sequence>
<dbReference type="InterPro" id="IPR033469">
    <property type="entry name" value="CYTH-like_dom_sf"/>
</dbReference>
<dbReference type="HOGENOM" id="CLU_040400_0_0_6"/>
<dbReference type="SMART" id="SM01118">
    <property type="entry name" value="CYTH"/>
    <property type="match status" value="1"/>
</dbReference>
<dbReference type="InterPro" id="IPR039013">
    <property type="entry name" value="YgiF"/>
</dbReference>
<dbReference type="SUPFAM" id="SSF55154">
    <property type="entry name" value="CYTH-like phosphatases"/>
    <property type="match status" value="1"/>
</dbReference>
<dbReference type="GO" id="GO:0046872">
    <property type="term" value="F:metal ion binding"/>
    <property type="evidence" value="ECO:0007669"/>
    <property type="project" value="TreeGrafter"/>
</dbReference>
<organism evidence="2 3">
    <name type="scientific">Aggregatibacter segnis ATCC 33393</name>
    <dbReference type="NCBI Taxonomy" id="888057"/>
    <lineage>
        <taxon>Bacteria</taxon>
        <taxon>Pseudomonadati</taxon>
        <taxon>Pseudomonadota</taxon>
        <taxon>Gammaproteobacteria</taxon>
        <taxon>Pasteurellales</taxon>
        <taxon>Pasteurellaceae</taxon>
        <taxon>Aggregatibacter</taxon>
    </lineage>
</organism>
<reference evidence="2 3" key="1">
    <citation type="submission" date="2010-12" db="EMBL/GenBank/DDBJ databases">
        <authorList>
            <person name="Muzny D."/>
            <person name="Qin X."/>
            <person name="Deng J."/>
            <person name="Jiang H."/>
            <person name="Liu Y."/>
            <person name="Qu J."/>
            <person name="Song X.-Z."/>
            <person name="Zhang L."/>
            <person name="Thornton R."/>
            <person name="Coyle M."/>
            <person name="Francisco L."/>
            <person name="Jackson L."/>
            <person name="Javaid M."/>
            <person name="Korchina V."/>
            <person name="Kovar C."/>
            <person name="Mata R."/>
            <person name="Mathew T."/>
            <person name="Ngo R."/>
            <person name="Nguyen L."/>
            <person name="Nguyen N."/>
            <person name="Okwuonu G."/>
            <person name="Ongeri F."/>
            <person name="Pham C."/>
            <person name="Simmons D."/>
            <person name="Wilczek-Boney K."/>
            <person name="Hale W."/>
            <person name="Jakkamsetti A."/>
            <person name="Pham P."/>
            <person name="Ruth R."/>
            <person name="San Lucas F."/>
            <person name="Warren J."/>
            <person name="Zhang J."/>
            <person name="Zhao Z."/>
            <person name="Zhou C."/>
            <person name="Zhu D."/>
            <person name="Lee S."/>
            <person name="Bess C."/>
            <person name="Blankenburg K."/>
            <person name="Forbes L."/>
            <person name="Fu Q."/>
            <person name="Gubbala S."/>
            <person name="Hirani K."/>
            <person name="Jayaseelan J.C."/>
            <person name="Lara F."/>
            <person name="Munidasa M."/>
            <person name="Palculict T."/>
            <person name="Patil S."/>
            <person name="Pu L.-L."/>
            <person name="Saada N."/>
            <person name="Tang L."/>
            <person name="Weissenberger G."/>
            <person name="Zhu Y."/>
            <person name="Hemphill L."/>
            <person name="Shang Y."/>
            <person name="Youmans B."/>
            <person name="Ayvaz T."/>
            <person name="Ross M."/>
            <person name="Santibanez J."/>
            <person name="Aqrawi P."/>
            <person name="Gross S."/>
            <person name="Joshi V."/>
            <person name="Fowler G."/>
            <person name="Nazareth L."/>
            <person name="Reid J."/>
            <person name="Worley K."/>
            <person name="Petrosino J."/>
            <person name="Highlander S."/>
            <person name="Gibbs R."/>
        </authorList>
    </citation>
    <scope>NUCLEOTIDE SEQUENCE [LARGE SCALE GENOMIC DNA]</scope>
    <source>
        <strain evidence="2 3">ATCC 33393</strain>
    </source>
</reference>
<dbReference type="AlphaFoldDB" id="E6KWN3"/>
<dbReference type="EC" id="4.6.1.1" evidence="2"/>